<organism evidence="5 6">
    <name type="scientific">Marseilla massiliensis</name>
    <dbReference type="NCBI Taxonomy" id="1841864"/>
    <lineage>
        <taxon>Bacteria</taxon>
        <taxon>Pseudomonadati</taxon>
        <taxon>Bacteroidota</taxon>
        <taxon>Bacteroidia</taxon>
        <taxon>Bacteroidales</taxon>
        <taxon>Prevotellaceae</taxon>
        <taxon>Marseilla</taxon>
    </lineage>
</organism>
<feature type="domain" description="HTH hxlR-type" evidence="4">
    <location>
        <begin position="14"/>
        <end position="113"/>
    </location>
</feature>
<dbReference type="InterPro" id="IPR002577">
    <property type="entry name" value="HTH_HxlR"/>
</dbReference>
<dbReference type="SUPFAM" id="SSF46785">
    <property type="entry name" value="Winged helix' DNA-binding domain"/>
    <property type="match status" value="1"/>
</dbReference>
<keyword evidence="3" id="KW-0804">Transcription</keyword>
<gene>
    <name evidence="5" type="ORF">H6A34_14000</name>
</gene>
<evidence type="ECO:0000256" key="2">
    <source>
        <dbReference type="ARBA" id="ARBA00023125"/>
    </source>
</evidence>
<comment type="caution">
    <text evidence="5">The sequence shown here is derived from an EMBL/GenBank/DDBJ whole genome shotgun (WGS) entry which is preliminary data.</text>
</comment>
<evidence type="ECO:0000313" key="5">
    <source>
        <dbReference type="EMBL" id="MBM6674971.1"/>
    </source>
</evidence>
<keyword evidence="2" id="KW-0238">DNA-binding</keyword>
<evidence type="ECO:0000313" key="6">
    <source>
        <dbReference type="Proteomes" id="UP000706891"/>
    </source>
</evidence>
<evidence type="ECO:0000256" key="1">
    <source>
        <dbReference type="ARBA" id="ARBA00023015"/>
    </source>
</evidence>
<dbReference type="InterPro" id="IPR036388">
    <property type="entry name" value="WH-like_DNA-bd_sf"/>
</dbReference>
<sequence length="124" mass="14110">MLKTEVNDALFPTCPIRNVLSRIGDKWSMLVLYTLEQHGVLRFNGLKLYIPDISKKMLSAALKVLEADGLISRKVYAEIPPKVEYTLTERGQTLIPLINNLIEWASANITDIVEDRKNFLIHNS</sequence>
<protein>
    <submittedName>
        <fullName evidence="5">Helix-turn-helix transcriptional regulator</fullName>
    </submittedName>
</protein>
<proteinExistence type="predicted"/>
<dbReference type="RefSeq" id="WP_021948770.1">
    <property type="nucleotide sequence ID" value="NZ_JACJJG010000172.1"/>
</dbReference>
<dbReference type="GO" id="GO:0003677">
    <property type="term" value="F:DNA binding"/>
    <property type="evidence" value="ECO:0007669"/>
    <property type="project" value="UniProtKB-KW"/>
</dbReference>
<dbReference type="PANTHER" id="PTHR33204:SF39">
    <property type="entry name" value="TRANSCRIPTIONAL REGULATORY PROTEIN"/>
    <property type="match status" value="1"/>
</dbReference>
<dbReference type="Gene3D" id="1.10.10.10">
    <property type="entry name" value="Winged helix-like DNA-binding domain superfamily/Winged helix DNA-binding domain"/>
    <property type="match status" value="1"/>
</dbReference>
<reference evidence="5" key="2">
    <citation type="journal article" date="2021" name="Sci. Rep.">
        <title>The distribution of antibiotic resistance genes in chicken gut microbiota commensals.</title>
        <authorList>
            <person name="Juricova H."/>
            <person name="Matiasovicova J."/>
            <person name="Kubasova T."/>
            <person name="Cejkova D."/>
            <person name="Rychlik I."/>
        </authorList>
    </citation>
    <scope>NUCLEOTIDE SEQUENCE</scope>
    <source>
        <strain evidence="5">An824</strain>
    </source>
</reference>
<dbReference type="PROSITE" id="PS51118">
    <property type="entry name" value="HTH_HXLR"/>
    <property type="match status" value="1"/>
</dbReference>
<dbReference type="InterPro" id="IPR036390">
    <property type="entry name" value="WH_DNA-bd_sf"/>
</dbReference>
<name>A0A938WUP3_9BACT</name>
<dbReference type="Pfam" id="PF01638">
    <property type="entry name" value="HxlR"/>
    <property type="match status" value="1"/>
</dbReference>
<evidence type="ECO:0000256" key="3">
    <source>
        <dbReference type="ARBA" id="ARBA00023163"/>
    </source>
</evidence>
<dbReference type="AlphaFoldDB" id="A0A938WUP3"/>
<reference evidence="5" key="1">
    <citation type="submission" date="2020-08" db="EMBL/GenBank/DDBJ databases">
        <authorList>
            <person name="Cejkova D."/>
            <person name="Kubasova T."/>
            <person name="Jahodarova E."/>
            <person name="Rychlik I."/>
        </authorList>
    </citation>
    <scope>NUCLEOTIDE SEQUENCE</scope>
    <source>
        <strain evidence="5">An824</strain>
    </source>
</reference>
<dbReference type="EMBL" id="JACJJG010000172">
    <property type="protein sequence ID" value="MBM6674971.1"/>
    <property type="molecule type" value="Genomic_DNA"/>
</dbReference>
<keyword evidence="6" id="KW-1185">Reference proteome</keyword>
<dbReference type="PANTHER" id="PTHR33204">
    <property type="entry name" value="TRANSCRIPTIONAL REGULATOR, MARR FAMILY"/>
    <property type="match status" value="1"/>
</dbReference>
<keyword evidence="1" id="KW-0805">Transcription regulation</keyword>
<accession>A0A938WUP3</accession>
<dbReference type="Proteomes" id="UP000706891">
    <property type="component" value="Unassembled WGS sequence"/>
</dbReference>
<evidence type="ECO:0000259" key="4">
    <source>
        <dbReference type="PROSITE" id="PS51118"/>
    </source>
</evidence>